<feature type="transmembrane region" description="Helical" evidence="1">
    <location>
        <begin position="23"/>
        <end position="45"/>
    </location>
</feature>
<gene>
    <name evidence="2" type="ORF">GB881_12590</name>
</gene>
<evidence type="ECO:0000313" key="3">
    <source>
        <dbReference type="Proteomes" id="UP000437709"/>
    </source>
</evidence>
<dbReference type="OrthoDB" id="4239342at2"/>
<organism evidence="2 3">
    <name type="scientific">Georgenia subflava</name>
    <dbReference type="NCBI Taxonomy" id="1622177"/>
    <lineage>
        <taxon>Bacteria</taxon>
        <taxon>Bacillati</taxon>
        <taxon>Actinomycetota</taxon>
        <taxon>Actinomycetes</taxon>
        <taxon>Micrococcales</taxon>
        <taxon>Bogoriellaceae</taxon>
        <taxon>Georgenia</taxon>
    </lineage>
</organism>
<accession>A0A6N7ELA2</accession>
<dbReference type="Pfam" id="PF19545">
    <property type="entry name" value="DUF6069"/>
    <property type="match status" value="1"/>
</dbReference>
<keyword evidence="1" id="KW-0472">Membrane</keyword>
<feature type="transmembrane region" description="Helical" evidence="1">
    <location>
        <begin position="88"/>
        <end position="105"/>
    </location>
</feature>
<keyword evidence="1" id="KW-1133">Transmembrane helix</keyword>
<evidence type="ECO:0000256" key="1">
    <source>
        <dbReference type="SAM" id="Phobius"/>
    </source>
</evidence>
<name>A0A6N7ELA2_9MICO</name>
<feature type="transmembrane region" description="Helical" evidence="1">
    <location>
        <begin position="111"/>
        <end position="133"/>
    </location>
</feature>
<reference evidence="2 3" key="1">
    <citation type="submission" date="2019-10" db="EMBL/GenBank/DDBJ databases">
        <title>Georgenia wutianyii sp. nov. and Georgenia yuyongxinii sp. nov. isolated from plateau pika (Ochotona curzoniae) in the Qinghai-Tibet plateau of China.</title>
        <authorList>
            <person name="Tian Z."/>
        </authorList>
    </citation>
    <scope>NUCLEOTIDE SEQUENCE [LARGE SCALE GENOMIC DNA]</scope>
    <source>
        <strain evidence="2 3">JCM 19765</strain>
    </source>
</reference>
<dbReference type="AlphaFoldDB" id="A0A6N7ELA2"/>
<proteinExistence type="predicted"/>
<dbReference type="RefSeq" id="WP_152194208.1">
    <property type="nucleotide sequence ID" value="NZ_VUKD01000001.1"/>
</dbReference>
<evidence type="ECO:0000313" key="2">
    <source>
        <dbReference type="EMBL" id="MPV37868.1"/>
    </source>
</evidence>
<comment type="caution">
    <text evidence="2">The sequence shown here is derived from an EMBL/GenBank/DDBJ whole genome shotgun (WGS) entry which is preliminary data.</text>
</comment>
<keyword evidence="3" id="KW-1185">Reference proteome</keyword>
<feature type="transmembrane region" description="Helical" evidence="1">
    <location>
        <begin position="57"/>
        <end position="76"/>
    </location>
</feature>
<dbReference type="EMBL" id="WHPC01000052">
    <property type="protein sequence ID" value="MPV37868.1"/>
    <property type="molecule type" value="Genomic_DNA"/>
</dbReference>
<dbReference type="InterPro" id="IPR045713">
    <property type="entry name" value="DUF6069"/>
</dbReference>
<keyword evidence="1" id="KW-0812">Transmembrane</keyword>
<dbReference type="Proteomes" id="UP000437709">
    <property type="component" value="Unassembled WGS sequence"/>
</dbReference>
<protein>
    <submittedName>
        <fullName evidence="2">Uncharacterized protein</fullName>
    </submittedName>
</protein>
<sequence length="138" mass="13836">MTTATTTPAATTLDVPVRRRRTAGVLAATAAGLAVWLIVTAALGVELEATGVGAVSWPSVIAAGLLAGFSGWGLLAALERAGKPAGRWWTVIAVTVLVLSLPAPLVQGATLAAGVGLVTLHLAVGAVLIPMLARTARR</sequence>